<sequence>MFPVDSVNIGLSNANFQQRRAPYDQFILFGDSITQGSNDPNGFSFASALQSSYARKLDIVNRGFSGYNTNHALEVLSQFFPTPEQARVRFLLIFFGANDLSRGPFMNQYVPLDQFTENLKTIIYHPLVKAHNPRIILVTPAPVDEATCKDTNVEWGVSDEPRRVKDSRDYRDAVKKLGEDENLAVVDVWSKFMSACGWNEGDDVAKMPGLEENGKDEKLRKLLYDGLHFGGDGYKILFEEVTKCIAERFPDQTPDKLDNVLKMKWERDLGWIEDIKQEEIQPSQLENLDLYLIDSSYCLELASHY</sequence>
<reference evidence="2 3" key="1">
    <citation type="submission" date="2019-06" db="EMBL/GenBank/DDBJ databases">
        <title>Genome Sequence of the Brown Rot Fungal Pathogen Monilinia laxa.</title>
        <authorList>
            <person name="De Miccolis Angelini R.M."/>
            <person name="Landi L."/>
            <person name="Abate D."/>
            <person name="Pollastro S."/>
            <person name="Romanazzi G."/>
            <person name="Faretra F."/>
        </authorList>
    </citation>
    <scope>NUCLEOTIDE SEQUENCE [LARGE SCALE GENOMIC DNA]</scope>
    <source>
        <strain evidence="2 3">Mlax316</strain>
    </source>
</reference>
<dbReference type="SUPFAM" id="SSF52266">
    <property type="entry name" value="SGNH hydrolase"/>
    <property type="match status" value="1"/>
</dbReference>
<proteinExistence type="predicted"/>
<dbReference type="Pfam" id="PF13472">
    <property type="entry name" value="Lipase_GDSL_2"/>
    <property type="match status" value="1"/>
</dbReference>
<dbReference type="PANTHER" id="PTHR14209:SF19">
    <property type="entry name" value="ISOAMYL ACETATE-HYDROLYZING ESTERASE 1 HOMOLOG"/>
    <property type="match status" value="1"/>
</dbReference>
<name>A0A5N6KE49_MONLA</name>
<dbReference type="OrthoDB" id="671439at2759"/>
<dbReference type="Proteomes" id="UP000326757">
    <property type="component" value="Unassembled WGS sequence"/>
</dbReference>
<gene>
    <name evidence="2" type="ORF">EYC80_003479</name>
</gene>
<comment type="caution">
    <text evidence="2">The sequence shown here is derived from an EMBL/GenBank/DDBJ whole genome shotgun (WGS) entry which is preliminary data.</text>
</comment>
<dbReference type="InterPro" id="IPR013830">
    <property type="entry name" value="SGNH_hydro"/>
</dbReference>
<evidence type="ECO:0000313" key="3">
    <source>
        <dbReference type="Proteomes" id="UP000326757"/>
    </source>
</evidence>
<dbReference type="CDD" id="cd01838">
    <property type="entry name" value="Isoamyl_acetate_hydrolase_like"/>
    <property type="match status" value="1"/>
</dbReference>
<keyword evidence="3" id="KW-1185">Reference proteome</keyword>
<accession>A0A5N6KE49</accession>
<feature type="domain" description="SGNH hydrolase-type esterase" evidence="1">
    <location>
        <begin position="28"/>
        <end position="236"/>
    </location>
</feature>
<dbReference type="Gene3D" id="3.40.50.1110">
    <property type="entry name" value="SGNH hydrolase"/>
    <property type="match status" value="1"/>
</dbReference>
<protein>
    <recommendedName>
        <fullName evidence="1">SGNH hydrolase-type esterase domain-containing protein</fullName>
    </recommendedName>
</protein>
<dbReference type="EMBL" id="VIGI01000004">
    <property type="protein sequence ID" value="KAB8301641.1"/>
    <property type="molecule type" value="Genomic_DNA"/>
</dbReference>
<dbReference type="PANTHER" id="PTHR14209">
    <property type="entry name" value="ISOAMYL ACETATE-HYDROLYZING ESTERASE 1"/>
    <property type="match status" value="1"/>
</dbReference>
<dbReference type="InterPro" id="IPR045136">
    <property type="entry name" value="Iah1-like"/>
</dbReference>
<organism evidence="2 3">
    <name type="scientific">Monilinia laxa</name>
    <name type="common">Brown rot fungus</name>
    <name type="synonym">Sclerotinia laxa</name>
    <dbReference type="NCBI Taxonomy" id="61186"/>
    <lineage>
        <taxon>Eukaryota</taxon>
        <taxon>Fungi</taxon>
        <taxon>Dikarya</taxon>
        <taxon>Ascomycota</taxon>
        <taxon>Pezizomycotina</taxon>
        <taxon>Leotiomycetes</taxon>
        <taxon>Helotiales</taxon>
        <taxon>Sclerotiniaceae</taxon>
        <taxon>Monilinia</taxon>
    </lineage>
</organism>
<evidence type="ECO:0000313" key="2">
    <source>
        <dbReference type="EMBL" id="KAB8301641.1"/>
    </source>
</evidence>
<dbReference type="InterPro" id="IPR036514">
    <property type="entry name" value="SGNH_hydro_sf"/>
</dbReference>
<dbReference type="AlphaFoldDB" id="A0A5N6KE49"/>
<evidence type="ECO:0000259" key="1">
    <source>
        <dbReference type="Pfam" id="PF13472"/>
    </source>
</evidence>